<dbReference type="PROSITE" id="PS00392">
    <property type="entry name" value="DDC_GAD_HDC_YDC"/>
    <property type="match status" value="1"/>
</dbReference>
<dbReference type="GO" id="GO:0005737">
    <property type="term" value="C:cytoplasm"/>
    <property type="evidence" value="ECO:0007669"/>
    <property type="project" value="TreeGrafter"/>
</dbReference>
<dbReference type="InterPro" id="IPR002129">
    <property type="entry name" value="PyrdxlP-dep_de-COase"/>
</dbReference>
<dbReference type="PANTHER" id="PTHR45677:SF8">
    <property type="entry name" value="CYSTEINE SULFINIC ACID DECARBOXYLASE"/>
    <property type="match status" value="1"/>
</dbReference>
<evidence type="ECO:0000256" key="5">
    <source>
        <dbReference type="ARBA" id="ARBA00023239"/>
    </source>
</evidence>
<dbReference type="PANTHER" id="PTHR45677">
    <property type="entry name" value="GLUTAMATE DECARBOXYLASE-RELATED"/>
    <property type="match status" value="1"/>
</dbReference>
<sequence>MDGINRGRKRAVRSVEENYDLIAGADLLHRTLDRCIAFKKRPEPGYSHGPDENARLKRMYVGHAPVRGCSFEELEHEIGRVLDNSFNFSSPNFMGFPDAGNGVAALSGALVEAFAQQNLNNSTFSARAATFVEVATVCWLRRLAQFPEMAEMKSVLDVGGVAVTGGTMANLYGILMARKRFDPTVAKDGLRHDKKAKILIPGGLTHYSVVGAAAVSGLGSNAVIPVPTRDFRYDPKELDRVLRNCTASDEYPICVVINAGDSRTLSVEKIDSVIDLVKEHAPDAWIHIDACHGGQLLFSKERRSRLHGIERADSISLDPHKVLSVPYNCSYFLVRNPSEFVGFWTSSTLVMDDPWSLGQLTPGIGSKSFASLKLYLQIKKLGLDGMASLVDRRCKLAEQFFHQVDADSAFETLLSTPDINSVPFVYVGCAGSTLSPDEVSEINRVIYGRMSEIGKFYFHGFPLKNDSRKFGSEPQDKIFCLRFMSGNPEITPQMLEEGLEHIKKIGREVTGVSNRYYAESLDNHHCEEAQRS</sequence>
<dbReference type="SUPFAM" id="SSF53383">
    <property type="entry name" value="PLP-dependent transferases"/>
    <property type="match status" value="1"/>
</dbReference>
<evidence type="ECO:0000256" key="7">
    <source>
        <dbReference type="RuleBase" id="RU000382"/>
    </source>
</evidence>
<accession>A0A6N7L6I0</accession>
<dbReference type="OrthoDB" id="9803665at2"/>
<evidence type="ECO:0000256" key="1">
    <source>
        <dbReference type="ARBA" id="ARBA00001933"/>
    </source>
</evidence>
<name>A0A6N7L6I0_SINTE</name>
<organism evidence="8 9">
    <name type="scientific">Sinorhizobium terangae</name>
    <dbReference type="NCBI Taxonomy" id="110322"/>
    <lineage>
        <taxon>Bacteria</taxon>
        <taxon>Pseudomonadati</taxon>
        <taxon>Pseudomonadota</taxon>
        <taxon>Alphaproteobacteria</taxon>
        <taxon>Hyphomicrobiales</taxon>
        <taxon>Rhizobiaceae</taxon>
        <taxon>Sinorhizobium/Ensifer group</taxon>
        <taxon>Sinorhizobium</taxon>
    </lineage>
</organism>
<gene>
    <name evidence="8" type="ORF">GHK62_01330</name>
</gene>
<evidence type="ECO:0000256" key="2">
    <source>
        <dbReference type="ARBA" id="ARBA00009533"/>
    </source>
</evidence>
<evidence type="ECO:0000313" key="8">
    <source>
        <dbReference type="EMBL" id="MQX13441.1"/>
    </source>
</evidence>
<dbReference type="Pfam" id="PF00282">
    <property type="entry name" value="Pyridoxal_deC"/>
    <property type="match status" value="1"/>
</dbReference>
<comment type="caution">
    <text evidence="8">The sequence shown here is derived from an EMBL/GenBank/DDBJ whole genome shotgun (WGS) entry which is preliminary data.</text>
</comment>
<evidence type="ECO:0000256" key="3">
    <source>
        <dbReference type="ARBA" id="ARBA00022793"/>
    </source>
</evidence>
<evidence type="ECO:0008006" key="10">
    <source>
        <dbReference type="Google" id="ProtNLM"/>
    </source>
</evidence>
<evidence type="ECO:0000313" key="9">
    <source>
        <dbReference type="Proteomes" id="UP000439983"/>
    </source>
</evidence>
<dbReference type="GO" id="GO:0030170">
    <property type="term" value="F:pyridoxal phosphate binding"/>
    <property type="evidence" value="ECO:0007669"/>
    <property type="project" value="InterPro"/>
</dbReference>
<keyword evidence="4 6" id="KW-0663">Pyridoxal phosphate</keyword>
<dbReference type="Proteomes" id="UP000439983">
    <property type="component" value="Unassembled WGS sequence"/>
</dbReference>
<protein>
    <recommendedName>
        <fullName evidence="10">Pyridoxal-dependent decarboxylase</fullName>
    </recommendedName>
</protein>
<dbReference type="AlphaFoldDB" id="A0A6N7L6I0"/>
<comment type="similarity">
    <text evidence="2 7">Belongs to the group II decarboxylase family.</text>
</comment>
<dbReference type="RefSeq" id="WP_153436565.1">
    <property type="nucleotide sequence ID" value="NZ_JACIGA010000028.1"/>
</dbReference>
<comment type="cofactor">
    <cofactor evidence="1 6 7">
        <name>pyridoxal 5'-phosphate</name>
        <dbReference type="ChEBI" id="CHEBI:597326"/>
    </cofactor>
</comment>
<dbReference type="InterPro" id="IPR021115">
    <property type="entry name" value="Pyridoxal-P_BS"/>
</dbReference>
<feature type="modified residue" description="N6-(pyridoxal phosphate)lysine" evidence="6">
    <location>
        <position position="321"/>
    </location>
</feature>
<dbReference type="InterPro" id="IPR015421">
    <property type="entry name" value="PyrdxlP-dep_Trfase_major"/>
</dbReference>
<keyword evidence="3" id="KW-0210">Decarboxylase</keyword>
<keyword evidence="5 7" id="KW-0456">Lyase</keyword>
<evidence type="ECO:0000256" key="6">
    <source>
        <dbReference type="PIRSR" id="PIRSR602129-50"/>
    </source>
</evidence>
<dbReference type="Gene3D" id="3.40.640.10">
    <property type="entry name" value="Type I PLP-dependent aspartate aminotransferase-like (Major domain)"/>
    <property type="match status" value="1"/>
</dbReference>
<dbReference type="InterPro" id="IPR015424">
    <property type="entry name" value="PyrdxlP-dep_Trfase"/>
</dbReference>
<dbReference type="GO" id="GO:0016831">
    <property type="term" value="F:carboxy-lyase activity"/>
    <property type="evidence" value="ECO:0007669"/>
    <property type="project" value="UniProtKB-KW"/>
</dbReference>
<dbReference type="GO" id="GO:0019752">
    <property type="term" value="P:carboxylic acid metabolic process"/>
    <property type="evidence" value="ECO:0007669"/>
    <property type="project" value="InterPro"/>
</dbReference>
<dbReference type="EMBL" id="WITC01000014">
    <property type="protein sequence ID" value="MQX13441.1"/>
    <property type="molecule type" value="Genomic_DNA"/>
</dbReference>
<proteinExistence type="inferred from homology"/>
<evidence type="ECO:0000256" key="4">
    <source>
        <dbReference type="ARBA" id="ARBA00022898"/>
    </source>
</evidence>
<dbReference type="Gene3D" id="3.90.1150.170">
    <property type="match status" value="1"/>
</dbReference>
<reference evidence="8 9" key="1">
    <citation type="journal article" date="2013" name="Genome Biol.">
        <title>Comparative genomics of the core and accessory genomes of 48 Sinorhizobium strains comprising five genospecies.</title>
        <authorList>
            <person name="Sugawara M."/>
            <person name="Epstein B."/>
            <person name="Badgley B.D."/>
            <person name="Unno T."/>
            <person name="Xu L."/>
            <person name="Reese J."/>
            <person name="Gyaneshwar P."/>
            <person name="Denny R."/>
            <person name="Mudge J."/>
            <person name="Bharti A.K."/>
            <person name="Farmer A.D."/>
            <person name="May G.D."/>
            <person name="Woodward J.E."/>
            <person name="Medigue C."/>
            <person name="Vallenet D."/>
            <person name="Lajus A."/>
            <person name="Rouy Z."/>
            <person name="Martinez-Vaz B."/>
            <person name="Tiffin P."/>
            <person name="Young N.D."/>
            <person name="Sadowsky M.J."/>
        </authorList>
    </citation>
    <scope>NUCLEOTIDE SEQUENCE [LARGE SCALE GENOMIC DNA]</scope>
    <source>
        <strain evidence="8 9">USDA4894</strain>
    </source>
</reference>
<keyword evidence="9" id="KW-1185">Reference proteome</keyword>